<keyword evidence="4" id="KW-1185">Reference proteome</keyword>
<dbReference type="AlphaFoldDB" id="A0AAD7DD48"/>
<evidence type="ECO:0000313" key="3">
    <source>
        <dbReference type="EMBL" id="KAJ7713786.1"/>
    </source>
</evidence>
<reference evidence="1" key="1">
    <citation type="submission" date="2023-03" db="EMBL/GenBank/DDBJ databases">
        <title>Massive genome expansion in bonnet fungi (Mycena s.s.) driven by repeated elements and novel gene families across ecological guilds.</title>
        <authorList>
            <consortium name="Lawrence Berkeley National Laboratory"/>
            <person name="Harder C.B."/>
            <person name="Miyauchi S."/>
            <person name="Viragh M."/>
            <person name="Kuo A."/>
            <person name="Thoen E."/>
            <person name="Andreopoulos B."/>
            <person name="Lu D."/>
            <person name="Skrede I."/>
            <person name="Drula E."/>
            <person name="Henrissat B."/>
            <person name="Morin E."/>
            <person name="Kohler A."/>
            <person name="Barry K."/>
            <person name="LaButti K."/>
            <person name="Morin E."/>
            <person name="Salamov A."/>
            <person name="Lipzen A."/>
            <person name="Mereny Z."/>
            <person name="Hegedus B."/>
            <person name="Baldrian P."/>
            <person name="Stursova M."/>
            <person name="Weitz H."/>
            <person name="Taylor A."/>
            <person name="Grigoriev I.V."/>
            <person name="Nagy L.G."/>
            <person name="Martin F."/>
            <person name="Kauserud H."/>
        </authorList>
    </citation>
    <scope>NUCLEOTIDE SEQUENCE</scope>
    <source>
        <strain evidence="1">CBHHK182m</strain>
    </source>
</reference>
<accession>A0AAD7DD48</accession>
<name>A0AAD7DD48_9AGAR</name>
<evidence type="ECO:0000313" key="4">
    <source>
        <dbReference type="Proteomes" id="UP001215598"/>
    </source>
</evidence>
<proteinExistence type="predicted"/>
<dbReference type="EMBL" id="JARKIB010000335">
    <property type="protein sequence ID" value="KAJ7713786.1"/>
    <property type="molecule type" value="Genomic_DNA"/>
</dbReference>
<protein>
    <submittedName>
        <fullName evidence="1">Uncharacterized protein</fullName>
    </submittedName>
</protein>
<comment type="caution">
    <text evidence="1">The sequence shown here is derived from an EMBL/GenBank/DDBJ whole genome shotgun (WGS) entry which is preliminary data.</text>
</comment>
<dbReference type="EMBL" id="JARKIB010000911">
    <property type="protein sequence ID" value="KAJ7689217.1"/>
    <property type="molecule type" value="Genomic_DNA"/>
</dbReference>
<dbReference type="EMBL" id="JARKIB010000943">
    <property type="protein sequence ID" value="KAJ7688525.1"/>
    <property type="molecule type" value="Genomic_DNA"/>
</dbReference>
<gene>
    <name evidence="3" type="ORF">B0H16DRAFT_1478363</name>
    <name evidence="2" type="ORF">B0H16DRAFT_1487258</name>
    <name evidence="1" type="ORF">B0H16DRAFT_1753079</name>
</gene>
<evidence type="ECO:0000313" key="2">
    <source>
        <dbReference type="EMBL" id="KAJ7689217.1"/>
    </source>
</evidence>
<dbReference type="Proteomes" id="UP001215598">
    <property type="component" value="Unassembled WGS sequence"/>
</dbReference>
<organism evidence="1 4">
    <name type="scientific">Mycena metata</name>
    <dbReference type="NCBI Taxonomy" id="1033252"/>
    <lineage>
        <taxon>Eukaryota</taxon>
        <taxon>Fungi</taxon>
        <taxon>Dikarya</taxon>
        <taxon>Basidiomycota</taxon>
        <taxon>Agaricomycotina</taxon>
        <taxon>Agaricomycetes</taxon>
        <taxon>Agaricomycetidae</taxon>
        <taxon>Agaricales</taxon>
        <taxon>Marasmiineae</taxon>
        <taxon>Mycenaceae</taxon>
        <taxon>Mycena</taxon>
    </lineage>
</organism>
<evidence type="ECO:0000313" key="1">
    <source>
        <dbReference type="EMBL" id="KAJ7688525.1"/>
    </source>
</evidence>
<sequence>MDLPDITEVNDLSVPPRTVEALSRVPESLELMLLPYRLSLPDLREYGEDTHGLLRFFEEIAGPYAQLINKAFPSGALQRHELRAETIVVVTPHVGELLRHLGFAYIIALEIVANYGGSISIPCEAIRTFCLMQKFHSILGSPSYTLGPGLEAMMHGWVRLMLSHARQRRHQSTDPIDISTPFGLAHVPCVPSWTVNEISVLQTAEAHDAWVGEKYWLRERVEACNRAGKELSDVLAAVAGAEWYP</sequence>